<feature type="compositionally biased region" description="Low complexity" evidence="11">
    <location>
        <begin position="1214"/>
        <end position="1228"/>
    </location>
</feature>
<dbReference type="InterPro" id="IPR015940">
    <property type="entry name" value="UBA"/>
</dbReference>
<evidence type="ECO:0000259" key="13">
    <source>
        <dbReference type="PROSITE" id="PS50064"/>
    </source>
</evidence>
<dbReference type="PANTHER" id="PTHR45626:SF12">
    <property type="entry name" value="DNA REPAIR PROTEIN RAD16"/>
    <property type="match status" value="1"/>
</dbReference>
<feature type="compositionally biased region" description="Low complexity" evidence="11">
    <location>
        <begin position="335"/>
        <end position="354"/>
    </location>
</feature>
<feature type="compositionally biased region" description="Low complexity" evidence="11">
    <location>
        <begin position="1107"/>
        <end position="1125"/>
    </location>
</feature>
<dbReference type="EMBL" id="MIGC01000581">
    <property type="protein sequence ID" value="PHJ24679.1"/>
    <property type="molecule type" value="Genomic_DNA"/>
</dbReference>
<feature type="domain" description="Helicase ATP-binding" evidence="16">
    <location>
        <begin position="489"/>
        <end position="665"/>
    </location>
</feature>
<feature type="compositionally biased region" description="Acidic residues" evidence="11">
    <location>
        <begin position="943"/>
        <end position="960"/>
    </location>
</feature>
<dbReference type="PROSITE" id="PS51194">
    <property type="entry name" value="HELICASE_CTER"/>
    <property type="match status" value="1"/>
</dbReference>
<dbReference type="InterPro" id="IPR001841">
    <property type="entry name" value="Znf_RING"/>
</dbReference>
<dbReference type="CDD" id="cd18793">
    <property type="entry name" value="SF2_C_SNF"/>
    <property type="match status" value="1"/>
</dbReference>
<evidence type="ECO:0000313" key="18">
    <source>
        <dbReference type="EMBL" id="PHJ24679.1"/>
    </source>
</evidence>
<dbReference type="Gene3D" id="3.40.50.10810">
    <property type="entry name" value="Tandem AAA-ATPase domain"/>
    <property type="match status" value="3"/>
</dbReference>
<dbReference type="CDD" id="cd18008">
    <property type="entry name" value="DEXDc_SHPRH-like"/>
    <property type="match status" value="1"/>
</dbReference>
<dbReference type="InterPro" id="IPR001510">
    <property type="entry name" value="Znf_PARP"/>
</dbReference>
<feature type="region of interest" description="Disordered" evidence="11">
    <location>
        <begin position="1387"/>
        <end position="1548"/>
    </location>
</feature>
<feature type="compositionally biased region" description="Polar residues" evidence="11">
    <location>
        <begin position="1499"/>
        <end position="1512"/>
    </location>
</feature>
<evidence type="ECO:0000256" key="3">
    <source>
        <dbReference type="ARBA" id="ARBA00022741"/>
    </source>
</evidence>
<dbReference type="SMART" id="SM00184">
    <property type="entry name" value="RING"/>
    <property type="match status" value="1"/>
</dbReference>
<dbReference type="RefSeq" id="XP_067926351.1">
    <property type="nucleotide sequence ID" value="XM_068061671.1"/>
</dbReference>
<feature type="compositionally biased region" description="Basic and acidic residues" evidence="11">
    <location>
        <begin position="1024"/>
        <end position="1036"/>
    </location>
</feature>
<dbReference type="PROSITE" id="PS50064">
    <property type="entry name" value="ZF_PARP_2"/>
    <property type="match status" value="1"/>
</dbReference>
<evidence type="ECO:0000259" key="12">
    <source>
        <dbReference type="PROSITE" id="PS50030"/>
    </source>
</evidence>
<evidence type="ECO:0000313" key="19">
    <source>
        <dbReference type="Proteomes" id="UP000221165"/>
    </source>
</evidence>
<feature type="compositionally biased region" description="Acidic residues" evidence="11">
    <location>
        <begin position="1252"/>
        <end position="1263"/>
    </location>
</feature>
<evidence type="ECO:0000256" key="7">
    <source>
        <dbReference type="ARBA" id="ARBA00022833"/>
    </source>
</evidence>
<evidence type="ECO:0000256" key="1">
    <source>
        <dbReference type="ARBA" id="ARBA00004123"/>
    </source>
</evidence>
<feature type="compositionally biased region" description="Basic and acidic residues" evidence="11">
    <location>
        <begin position="835"/>
        <end position="861"/>
    </location>
</feature>
<evidence type="ECO:0000259" key="17">
    <source>
        <dbReference type="PROSITE" id="PS51194"/>
    </source>
</evidence>
<dbReference type="GO" id="GO:0008270">
    <property type="term" value="F:zinc ion binding"/>
    <property type="evidence" value="ECO:0007669"/>
    <property type="project" value="UniProtKB-KW"/>
</dbReference>
<protein>
    <submittedName>
        <fullName evidence="18">Swi2 snf2-containing protein rad16</fullName>
    </submittedName>
</protein>
<evidence type="ECO:0000256" key="2">
    <source>
        <dbReference type="ARBA" id="ARBA00022723"/>
    </source>
</evidence>
<dbReference type="Gene3D" id="3.40.50.300">
    <property type="entry name" value="P-loop containing nucleotide triphosphate hydrolases"/>
    <property type="match status" value="2"/>
</dbReference>
<keyword evidence="5" id="KW-0378">Hydrolase</keyword>
<feature type="compositionally biased region" description="Low complexity" evidence="11">
    <location>
        <begin position="724"/>
        <end position="743"/>
    </location>
</feature>
<keyword evidence="19" id="KW-1185">Reference proteome</keyword>
<feature type="compositionally biased region" description="Basic and acidic residues" evidence="11">
    <location>
        <begin position="310"/>
        <end position="319"/>
    </location>
</feature>
<evidence type="ECO:0000256" key="10">
    <source>
        <dbReference type="PROSITE-ProRule" id="PRU00175"/>
    </source>
</evidence>
<evidence type="ECO:0000259" key="15">
    <source>
        <dbReference type="PROSITE" id="PS50800"/>
    </source>
</evidence>
<keyword evidence="7" id="KW-0862">Zinc</keyword>
<feature type="compositionally biased region" description="Low complexity" evidence="11">
    <location>
        <begin position="1391"/>
        <end position="1401"/>
    </location>
</feature>
<feature type="compositionally biased region" description="Basic and acidic residues" evidence="11">
    <location>
        <begin position="797"/>
        <end position="814"/>
    </location>
</feature>
<organism evidence="18 19">
    <name type="scientific">Cystoisospora suis</name>
    <dbReference type="NCBI Taxonomy" id="483139"/>
    <lineage>
        <taxon>Eukaryota</taxon>
        <taxon>Sar</taxon>
        <taxon>Alveolata</taxon>
        <taxon>Apicomplexa</taxon>
        <taxon>Conoidasida</taxon>
        <taxon>Coccidia</taxon>
        <taxon>Eucoccidiorida</taxon>
        <taxon>Eimeriorina</taxon>
        <taxon>Sarcocystidae</taxon>
        <taxon>Cystoisospora</taxon>
    </lineage>
</organism>
<feature type="compositionally biased region" description="Basic and acidic residues" evidence="11">
    <location>
        <begin position="1910"/>
        <end position="1925"/>
    </location>
</feature>
<feature type="compositionally biased region" description="Basic and acidic residues" evidence="11">
    <location>
        <begin position="667"/>
        <end position="681"/>
    </location>
</feature>
<dbReference type="Pfam" id="PF00176">
    <property type="entry name" value="SNF2-rel_dom"/>
    <property type="match status" value="3"/>
</dbReference>
<feature type="compositionally biased region" description="Basic and acidic residues" evidence="11">
    <location>
        <begin position="1527"/>
        <end position="1542"/>
    </location>
</feature>
<feature type="region of interest" description="Disordered" evidence="11">
    <location>
        <begin position="922"/>
        <end position="966"/>
    </location>
</feature>
<dbReference type="InterPro" id="IPR036957">
    <property type="entry name" value="Znf_PARP_sf"/>
</dbReference>
<evidence type="ECO:0000256" key="11">
    <source>
        <dbReference type="SAM" id="MobiDB-lite"/>
    </source>
</evidence>
<evidence type="ECO:0000256" key="6">
    <source>
        <dbReference type="ARBA" id="ARBA00022806"/>
    </source>
</evidence>
<feature type="compositionally biased region" description="Basic and acidic residues" evidence="11">
    <location>
        <begin position="1405"/>
        <end position="1429"/>
    </location>
</feature>
<dbReference type="PANTHER" id="PTHR45626">
    <property type="entry name" value="TRANSCRIPTION TERMINATION FACTOR 2-RELATED"/>
    <property type="match status" value="1"/>
</dbReference>
<feature type="compositionally biased region" description="Polar residues" evidence="11">
    <location>
        <begin position="785"/>
        <end position="794"/>
    </location>
</feature>
<dbReference type="GO" id="GO:0008094">
    <property type="term" value="F:ATP-dependent activity, acting on DNA"/>
    <property type="evidence" value="ECO:0007669"/>
    <property type="project" value="TreeGrafter"/>
</dbReference>
<dbReference type="SMART" id="SM00490">
    <property type="entry name" value="HELICc"/>
    <property type="match status" value="1"/>
</dbReference>
<evidence type="ECO:0000256" key="8">
    <source>
        <dbReference type="ARBA" id="ARBA00022840"/>
    </source>
</evidence>
<keyword evidence="9" id="KW-0539">Nucleus</keyword>
<dbReference type="GO" id="GO:0005524">
    <property type="term" value="F:ATP binding"/>
    <property type="evidence" value="ECO:0007669"/>
    <property type="project" value="UniProtKB-KW"/>
</dbReference>
<feature type="compositionally biased region" description="Acidic residues" evidence="11">
    <location>
        <begin position="1229"/>
        <end position="1238"/>
    </location>
</feature>
<feature type="domain" description="RING-type" evidence="14">
    <location>
        <begin position="1762"/>
        <end position="1816"/>
    </location>
</feature>
<dbReference type="InterPro" id="IPR013083">
    <property type="entry name" value="Znf_RING/FYVE/PHD"/>
</dbReference>
<dbReference type="PROSITE" id="PS51192">
    <property type="entry name" value="HELICASE_ATP_BIND_1"/>
    <property type="match status" value="1"/>
</dbReference>
<keyword evidence="3" id="KW-0547">Nucleotide-binding</keyword>
<feature type="compositionally biased region" description="Basic and acidic residues" evidence="11">
    <location>
        <begin position="1051"/>
        <end position="1072"/>
    </location>
</feature>
<feature type="region of interest" description="Disordered" evidence="11">
    <location>
        <begin position="1831"/>
        <end position="1935"/>
    </location>
</feature>
<dbReference type="GO" id="GO:0003677">
    <property type="term" value="F:DNA binding"/>
    <property type="evidence" value="ECO:0007669"/>
    <property type="project" value="InterPro"/>
</dbReference>
<name>A0A2C6LAD6_9APIC</name>
<feature type="domain" description="UBA" evidence="12">
    <location>
        <begin position="882"/>
        <end position="925"/>
    </location>
</feature>
<feature type="region of interest" description="Disordered" evidence="11">
    <location>
        <begin position="782"/>
        <end position="861"/>
    </location>
</feature>
<dbReference type="SUPFAM" id="SSF52540">
    <property type="entry name" value="P-loop containing nucleoside triphosphate hydrolases"/>
    <property type="match status" value="3"/>
</dbReference>
<dbReference type="VEuPathDB" id="ToxoDB:CSUI_001465"/>
<dbReference type="OrthoDB" id="448448at2759"/>
<evidence type="ECO:0000256" key="9">
    <source>
        <dbReference type="ARBA" id="ARBA00023242"/>
    </source>
</evidence>
<dbReference type="SUPFAM" id="SSF57850">
    <property type="entry name" value="RING/U-box"/>
    <property type="match status" value="1"/>
</dbReference>
<gene>
    <name evidence="18" type="ORF">CSUI_001465</name>
</gene>
<keyword evidence="4 10" id="KW-0863">Zinc-finger</keyword>
<feature type="compositionally biased region" description="Acidic residues" evidence="11">
    <location>
        <begin position="1832"/>
        <end position="1843"/>
    </location>
</feature>
<dbReference type="Gene3D" id="3.30.40.10">
    <property type="entry name" value="Zinc/RING finger domain, C3HC4 (zinc finger)"/>
    <property type="match status" value="1"/>
</dbReference>
<dbReference type="PROSITE" id="PS50800">
    <property type="entry name" value="SAP"/>
    <property type="match status" value="1"/>
</dbReference>
<feature type="compositionally biased region" description="Polar residues" evidence="11">
    <location>
        <begin position="260"/>
        <end position="273"/>
    </location>
</feature>
<feature type="domain" description="SAP" evidence="15">
    <location>
        <begin position="981"/>
        <end position="1015"/>
    </location>
</feature>
<feature type="compositionally biased region" description="Polar residues" evidence="11">
    <location>
        <begin position="1087"/>
        <end position="1106"/>
    </location>
</feature>
<comment type="subcellular location">
    <subcellularLocation>
        <location evidence="1">Nucleus</location>
    </subcellularLocation>
</comment>
<dbReference type="InterPro" id="IPR014001">
    <property type="entry name" value="Helicase_ATP-bd"/>
</dbReference>
<feature type="compositionally biased region" description="Low complexity" evidence="11">
    <location>
        <begin position="1239"/>
        <end position="1251"/>
    </location>
</feature>
<feature type="compositionally biased region" description="Acidic residues" evidence="11">
    <location>
        <begin position="1073"/>
        <end position="1084"/>
    </location>
</feature>
<accession>A0A2C6LAD6</accession>
<evidence type="ECO:0000259" key="14">
    <source>
        <dbReference type="PROSITE" id="PS50089"/>
    </source>
</evidence>
<dbReference type="Gene3D" id="3.30.1740.10">
    <property type="entry name" value="Zinc finger, PARP-type"/>
    <property type="match status" value="1"/>
</dbReference>
<dbReference type="InterPro" id="IPR049730">
    <property type="entry name" value="SNF2/RAD54-like_C"/>
</dbReference>
<feature type="compositionally biased region" description="Low complexity" evidence="11">
    <location>
        <begin position="290"/>
        <end position="307"/>
    </location>
</feature>
<dbReference type="InterPro" id="IPR027417">
    <property type="entry name" value="P-loop_NTPase"/>
</dbReference>
<comment type="caution">
    <text evidence="18">The sequence shown here is derived from an EMBL/GenBank/DDBJ whole genome shotgun (WGS) entry which is preliminary data.</text>
</comment>
<dbReference type="GO" id="GO:0006289">
    <property type="term" value="P:nucleotide-excision repair"/>
    <property type="evidence" value="ECO:0007669"/>
    <property type="project" value="TreeGrafter"/>
</dbReference>
<feature type="compositionally biased region" description="Basic residues" evidence="11">
    <location>
        <begin position="1145"/>
        <end position="1156"/>
    </location>
</feature>
<keyword evidence="8" id="KW-0067">ATP-binding</keyword>
<dbReference type="InterPro" id="IPR050628">
    <property type="entry name" value="SNF2_RAD54_helicase_TF"/>
</dbReference>
<dbReference type="InterPro" id="IPR000330">
    <property type="entry name" value="SNF2_N"/>
</dbReference>
<keyword evidence="2" id="KW-0479">Metal-binding</keyword>
<dbReference type="SMART" id="SM00487">
    <property type="entry name" value="DEXDc"/>
    <property type="match status" value="1"/>
</dbReference>
<feature type="compositionally biased region" description="Basic and acidic residues" evidence="11">
    <location>
        <begin position="1307"/>
        <end position="1316"/>
    </location>
</feature>
<feature type="compositionally biased region" description="Low complexity" evidence="11">
    <location>
        <begin position="1173"/>
        <end position="1184"/>
    </location>
</feature>
<reference evidence="18 19" key="1">
    <citation type="journal article" date="2017" name="Int. J. Parasitol.">
        <title>The genome of the protozoan parasite Cystoisospora suis and a reverse vaccinology approach to identify vaccine candidates.</title>
        <authorList>
            <person name="Palmieri N."/>
            <person name="Shrestha A."/>
            <person name="Ruttkowski B."/>
            <person name="Beck T."/>
            <person name="Vogl C."/>
            <person name="Tomley F."/>
            <person name="Blake D.P."/>
            <person name="Joachim A."/>
        </authorList>
    </citation>
    <scope>NUCLEOTIDE SEQUENCE [LARGE SCALE GENOMIC DNA]</scope>
    <source>
        <strain evidence="18 19">Wien I</strain>
    </source>
</reference>
<feature type="region of interest" description="Disordered" evidence="11">
    <location>
        <begin position="153"/>
        <end position="360"/>
    </location>
</feature>
<feature type="compositionally biased region" description="Acidic residues" evidence="11">
    <location>
        <begin position="1884"/>
        <end position="1904"/>
    </location>
</feature>
<dbReference type="GO" id="GO:0016787">
    <property type="term" value="F:hydrolase activity"/>
    <property type="evidence" value="ECO:0007669"/>
    <property type="project" value="UniProtKB-KW"/>
</dbReference>
<dbReference type="Pfam" id="PF02037">
    <property type="entry name" value="SAP"/>
    <property type="match status" value="1"/>
</dbReference>
<proteinExistence type="predicted"/>
<evidence type="ECO:0000256" key="4">
    <source>
        <dbReference type="ARBA" id="ARBA00022771"/>
    </source>
</evidence>
<dbReference type="Proteomes" id="UP000221165">
    <property type="component" value="Unassembled WGS sequence"/>
</dbReference>
<feature type="compositionally biased region" description="Basic and acidic residues" evidence="11">
    <location>
        <begin position="1449"/>
        <end position="1469"/>
    </location>
</feature>
<dbReference type="GO" id="GO:0004386">
    <property type="term" value="F:helicase activity"/>
    <property type="evidence" value="ECO:0007669"/>
    <property type="project" value="UniProtKB-KW"/>
</dbReference>
<dbReference type="GeneID" id="94424882"/>
<keyword evidence="6" id="KW-0347">Helicase</keyword>
<evidence type="ECO:0000259" key="16">
    <source>
        <dbReference type="PROSITE" id="PS51192"/>
    </source>
</evidence>
<dbReference type="PROSITE" id="PS50089">
    <property type="entry name" value="ZF_RING_2"/>
    <property type="match status" value="1"/>
</dbReference>
<feature type="compositionally biased region" description="Basic and acidic residues" evidence="11">
    <location>
        <begin position="189"/>
        <end position="205"/>
    </location>
</feature>
<feature type="domain" description="PARP-type" evidence="13">
    <location>
        <begin position="58"/>
        <end position="152"/>
    </location>
</feature>
<sequence>MDDSVSLDALFSASRRLPPLAAEDYMFDPQDKQWVPLSTVRKLPKAQRDRLHQARGVVQKAASAQSRCRHCGGKISKGELRVGYPTADPRGEYGLLTCWLHATVSCSGLILEQVLGEELGSEGLKDLRSLLHNDAASKDEKKEVAEAVEATSSALLKGHSANASDGSPGAPTRTSCDLSKAEPAQVKTAVKEEKQEGEGEKEFPERCSSSSRRKGTRILDVETGPGVRGTSHTSSGSRLKEEEESQDNSETECGRASVHSVIQQDGRVSTSKVQECPSEAETAAPTTPVSPEGARRGSSSGSRKGPPNHLSDEGAEDKTNAQSPPSRRNGGVGNSPFSSDTAASPSPSSSGVGDSHPDNTKQETLQNEVAKGDSEKEIYACDAHRIFGEALQIALVFHGTEVLDPLSLQQLKAACGAVIHQIVAPEEAAKVKRTHGQKNGLDSNGSGDISSNIVDGLVKRKIEGRRPAPPELLLPLLPFQEEGLWWMCRQEQSEVRGGILADEMGMGKTIQLISLILARPFPPLPPALRSDDKHSRQDLQLPRVGRTLVVTPLAALLQWKGELEKFVKPGHLSILVYHGVYRKDLGTELEKYDVVLTTYQTIEQEYRRETNKHKVMCKYCGRLYLPEKLGIHHRYFCGPLAARTAKQRLTSRKQGTQKAMRTLHITSAKDEELTKARHDNSKTASSSSSSSSSSVSTKKSTKRSRQSGEWNKEDLSEANSHRQTTSPSSSSSSSSTISGGSRSFVPTPSNVMRELMAEANRDIRDMCPSWVFPVPLRFTRRTPYTPETQASRPSGTGDRKSSRDDHKQEGEDSQSRAGGKGKKKSPTKVTPQQEGETRKRPPRGNKNDINKTLREEDKYNNEDDIIIELSDDHHHHDDDEPENSEEIHRVTQTLVDMGFNGDEALAAALSTEGQIDEAVRLLSEKGRSPVRRPASSASRQSMEEEQQQGEESNDEESQEIEAERQRAFELRKQINLAKSDIPKQKMPVLQALLRRCGVPTSGSKQQLVTRLTRLLFGDGEEEDEVKHQAKEEDKRSQAMAARVSSTPRRARQNDRWDKRSHQREVKEMKEENNQDEENDDDDDGDSKQIQSAPRRSPRLTGSVSEGPTTKTTTPSCSTRPTTPSSQDHIETSLSRQVGAISPRPSLKRIQGKKSPLKKGEETKKKGSKKLVVVKKSGSSKKTPTANKAVKEGRGKAKKTMRKSRNVEEEDEDFSPSSSSSDPPLSSSDSDYEVSDEESSASSSHHTSSSSFDSEDDFSDESDGEAVKGADVWMECKGLNGGRGEGVKSKKKKLQEGKKASSSSSPLRTKEEDKKEVEEAEELRGGWIEEEEDPHDAVVGHLLKRSHLHSIYWQRLVLDEAHRIKSRASSTAQAVLALRTATLVCHRKKTNSSSSPPASCASETNNKTETDERERDGLINEANIEKTSLEEDKDTSLSSSSSSKQKKAKKGVEKGKATTKRDGKTEKNTKNGEISVGQGLEGKSDETPPDAHTGHHQKVIFSSKQIQTASSSRGDTEALDSLSLVESSGERRGNNRRKEKEEDKEKEEEEWELKIGGSRWCLTGTPLQNRVGELFSLVKFLRLYPYAYYFCKQAGCTCRSLHFRFHEGKFCMKCHHARMSHFSLFNQKVINPIKRCGYQNEGIVALNNLKREVLDVVLLRRTKVERAADVKLPPLTVRIRRDELSPEERDFYESLFKQTAIQFDAYVEAGTVLHNFAHIFDLLSRLRQAVDHPYLLIHGSLMPLDGNTLLPTASRKETSVDVCALCQDDVLHADHLVEASCGHAFHRACLKEYVASVPIEADPGANKKKEVLGCPACYTPLTVDLSVIARQGDEDDDDEEDDDESKGRAKGRGGKGRGGGGGGKKRGRGTSVSLSSSKEQRKNQEEDEEEEEEEEEGLNEGDDDTDVKKRKTEETMKENEEKKGSEGDSAVGAEGDKKFSSYNLDSLLQAHQNARRAGGIMRRVKASEFRSSTKIEALYQELMEVEAQDKTIKSLVFSQFCSMLDLIEWRLKKGGIHCAKLVGSMSVVSRSNVLYAFNNDPSLKVLLISLKAGGEGLNLQVASRIFLMDPWWNPAAEMQAIQRAHRIGQRHKEVVAVRFIAEKTIEERILQLQEKKQLVFDGTVGASDNAMAKLTQDDLRFLFQS</sequence>
<feature type="domain" description="Helicase C-terminal" evidence="17">
    <location>
        <begin position="1976"/>
        <end position="2130"/>
    </location>
</feature>
<dbReference type="InterPro" id="IPR003034">
    <property type="entry name" value="SAP_dom"/>
</dbReference>
<dbReference type="GO" id="GO:0005634">
    <property type="term" value="C:nucleus"/>
    <property type="evidence" value="ECO:0007669"/>
    <property type="project" value="UniProtKB-SubCell"/>
</dbReference>
<feature type="region of interest" description="Disordered" evidence="11">
    <location>
        <begin position="1015"/>
        <end position="1331"/>
    </location>
</feature>
<dbReference type="PROSITE" id="PS50030">
    <property type="entry name" value="UBA"/>
    <property type="match status" value="1"/>
</dbReference>
<dbReference type="SMART" id="SM01336">
    <property type="entry name" value="zf-PARP"/>
    <property type="match status" value="1"/>
</dbReference>
<dbReference type="InterPro" id="IPR001650">
    <property type="entry name" value="Helicase_C-like"/>
</dbReference>
<feature type="region of interest" description="Disordered" evidence="11">
    <location>
        <begin position="648"/>
        <end position="749"/>
    </location>
</feature>
<feature type="compositionally biased region" description="Low complexity" evidence="11">
    <location>
        <begin position="931"/>
        <end position="940"/>
    </location>
</feature>
<dbReference type="Pfam" id="PF00271">
    <property type="entry name" value="Helicase_C"/>
    <property type="match status" value="1"/>
</dbReference>
<dbReference type="SMART" id="SM00513">
    <property type="entry name" value="SAP"/>
    <property type="match status" value="1"/>
</dbReference>
<evidence type="ECO:0000256" key="5">
    <source>
        <dbReference type="ARBA" id="ARBA00022801"/>
    </source>
</evidence>
<dbReference type="SUPFAM" id="SSF57716">
    <property type="entry name" value="Glucocorticoid receptor-like (DNA-binding domain)"/>
    <property type="match status" value="1"/>
</dbReference>
<feature type="compositionally biased region" description="Low complexity" evidence="11">
    <location>
        <begin position="682"/>
        <end position="698"/>
    </location>
</feature>
<dbReference type="InterPro" id="IPR038718">
    <property type="entry name" value="SNF2-like_sf"/>
</dbReference>